<name>A0A3P3VPQ3_9GAMM</name>
<feature type="chain" id="PRO_5017961556" description="Tetratricopeptide repeat protein" evidence="1">
    <location>
        <begin position="22"/>
        <end position="228"/>
    </location>
</feature>
<keyword evidence="1" id="KW-0732">Signal</keyword>
<dbReference type="AlphaFoldDB" id="A0A3P3VPQ3"/>
<dbReference type="Proteomes" id="UP000280792">
    <property type="component" value="Unassembled WGS sequence"/>
</dbReference>
<dbReference type="SUPFAM" id="SSF48452">
    <property type="entry name" value="TPR-like"/>
    <property type="match status" value="1"/>
</dbReference>
<dbReference type="EMBL" id="QWEZ01000001">
    <property type="protein sequence ID" value="RRJ83636.1"/>
    <property type="molecule type" value="Genomic_DNA"/>
</dbReference>
<reference evidence="2 3" key="2">
    <citation type="submission" date="2018-12" db="EMBL/GenBank/DDBJ databases">
        <title>Simiduia agarivorans gen. nov., sp. nov., a marine, agarolytic bacterium isolated from shallow coastal water from Keelung, Taiwan.</title>
        <authorList>
            <person name="Shieh W.Y."/>
        </authorList>
    </citation>
    <scope>NUCLEOTIDE SEQUENCE [LARGE SCALE GENOMIC DNA]</scope>
    <source>
        <strain evidence="2 3">GTF-13</strain>
    </source>
</reference>
<feature type="signal peptide" evidence="1">
    <location>
        <begin position="1"/>
        <end position="21"/>
    </location>
</feature>
<evidence type="ECO:0000313" key="3">
    <source>
        <dbReference type="Proteomes" id="UP000280792"/>
    </source>
</evidence>
<dbReference type="PROSITE" id="PS51257">
    <property type="entry name" value="PROKAR_LIPOPROTEIN"/>
    <property type="match status" value="1"/>
</dbReference>
<accession>A0A3P3VPQ3</accession>
<sequence length="228" mass="25008">MIRVRVLLLLALSLLSGCALEGIRTQSATAPAPLSEEQRLQSRIAWLLLEADEAMARQQLTTPEGDNALNRYQDVLRLQPGNLEAQQGLQRIVDSYLGWARSAMGRGDLAKAQVYLDRARLVSPNSPKVIEAQARLAGAGAVDSADNEFPIDPAQLRQRSAKLAAHLAEVGRKVELKQAVFLIIAPRDVDGRWIFQQMQQGATGRLRGNFEIGSQPRVRLQQKPGSNG</sequence>
<protein>
    <recommendedName>
        <fullName evidence="4">Tetratricopeptide repeat protein</fullName>
    </recommendedName>
</protein>
<dbReference type="RefSeq" id="WP_125013788.1">
    <property type="nucleotide sequence ID" value="NZ_QWEZ01000001.1"/>
</dbReference>
<evidence type="ECO:0008006" key="4">
    <source>
        <dbReference type="Google" id="ProtNLM"/>
    </source>
</evidence>
<gene>
    <name evidence="2" type="ORF">D0544_00480</name>
</gene>
<keyword evidence="3" id="KW-1185">Reference proteome</keyword>
<dbReference type="Gene3D" id="1.25.40.10">
    <property type="entry name" value="Tetratricopeptide repeat domain"/>
    <property type="match status" value="1"/>
</dbReference>
<reference evidence="2 3" key="1">
    <citation type="submission" date="2018-08" db="EMBL/GenBank/DDBJ databases">
        <authorList>
            <person name="Khan S.A."/>
        </authorList>
    </citation>
    <scope>NUCLEOTIDE SEQUENCE [LARGE SCALE GENOMIC DNA]</scope>
    <source>
        <strain evidence="2 3">GTF-13</strain>
    </source>
</reference>
<comment type="caution">
    <text evidence="2">The sequence shown here is derived from an EMBL/GenBank/DDBJ whole genome shotgun (WGS) entry which is preliminary data.</text>
</comment>
<evidence type="ECO:0000256" key="1">
    <source>
        <dbReference type="SAM" id="SignalP"/>
    </source>
</evidence>
<organism evidence="2 3">
    <name type="scientific">Aestuariirhabdus litorea</name>
    <dbReference type="NCBI Taxonomy" id="2528527"/>
    <lineage>
        <taxon>Bacteria</taxon>
        <taxon>Pseudomonadati</taxon>
        <taxon>Pseudomonadota</taxon>
        <taxon>Gammaproteobacteria</taxon>
        <taxon>Oceanospirillales</taxon>
        <taxon>Aestuariirhabdaceae</taxon>
        <taxon>Aestuariirhabdus</taxon>
    </lineage>
</organism>
<dbReference type="InterPro" id="IPR011990">
    <property type="entry name" value="TPR-like_helical_dom_sf"/>
</dbReference>
<evidence type="ECO:0000313" key="2">
    <source>
        <dbReference type="EMBL" id="RRJ83636.1"/>
    </source>
</evidence>
<proteinExistence type="predicted"/>